<dbReference type="GO" id="GO:0046872">
    <property type="term" value="F:metal ion binding"/>
    <property type="evidence" value="ECO:0007669"/>
    <property type="project" value="UniProtKB-KW"/>
</dbReference>
<dbReference type="EMBL" id="LAZR01003476">
    <property type="protein sequence ID" value="KKN17910.1"/>
    <property type="molecule type" value="Genomic_DNA"/>
</dbReference>
<sequence>MQNSSEYKFHLKEIPKEQRPREKLIKYGPDLLKNEELMAVILNTGYRKETVMELSHRIIKEYGSKAIVQEKNVGRLMENLGIPLVKACQIVACFELGRRFFKEEPGRFPTIRSPEDAYRYLEGMKKLKKEQFRGLYLNTRNKIIHDEIISIGTLTANLVHPREVFQPAIEYLAAGIIIAHNHPSGDPSPSKDDLAVTKQMAKVGKTMAIEVLDHIIIGNERYVSLKDKGLM</sequence>
<protein>
    <recommendedName>
        <fullName evidence="6">MPN domain-containing protein</fullName>
    </recommendedName>
</protein>
<dbReference type="GO" id="GO:0008237">
    <property type="term" value="F:metallopeptidase activity"/>
    <property type="evidence" value="ECO:0007669"/>
    <property type="project" value="UniProtKB-KW"/>
</dbReference>
<dbReference type="InterPro" id="IPR046778">
    <property type="entry name" value="UPF0758_N"/>
</dbReference>
<evidence type="ECO:0000256" key="3">
    <source>
        <dbReference type="ARBA" id="ARBA00022801"/>
    </source>
</evidence>
<reference evidence="7" key="1">
    <citation type="journal article" date="2015" name="Nature">
        <title>Complex archaea that bridge the gap between prokaryotes and eukaryotes.</title>
        <authorList>
            <person name="Spang A."/>
            <person name="Saw J.H."/>
            <person name="Jorgensen S.L."/>
            <person name="Zaremba-Niedzwiedzka K."/>
            <person name="Martijn J."/>
            <person name="Lind A.E."/>
            <person name="van Eijk R."/>
            <person name="Schleper C."/>
            <person name="Guy L."/>
            <person name="Ettema T.J."/>
        </authorList>
    </citation>
    <scope>NUCLEOTIDE SEQUENCE</scope>
</reference>
<dbReference type="InterPro" id="IPR001405">
    <property type="entry name" value="UPF0758"/>
</dbReference>
<dbReference type="InterPro" id="IPR020891">
    <property type="entry name" value="UPF0758_CS"/>
</dbReference>
<evidence type="ECO:0000256" key="4">
    <source>
        <dbReference type="ARBA" id="ARBA00022833"/>
    </source>
</evidence>
<keyword evidence="3" id="KW-0378">Hydrolase</keyword>
<dbReference type="AlphaFoldDB" id="A0A0F9NEF9"/>
<dbReference type="PANTHER" id="PTHR30471:SF3">
    <property type="entry name" value="UPF0758 PROTEIN YEES-RELATED"/>
    <property type="match status" value="1"/>
</dbReference>
<dbReference type="Pfam" id="PF04002">
    <property type="entry name" value="RadC"/>
    <property type="match status" value="1"/>
</dbReference>
<evidence type="ECO:0000256" key="5">
    <source>
        <dbReference type="ARBA" id="ARBA00023049"/>
    </source>
</evidence>
<dbReference type="Pfam" id="PF20582">
    <property type="entry name" value="UPF0758_N"/>
    <property type="match status" value="1"/>
</dbReference>
<evidence type="ECO:0000256" key="1">
    <source>
        <dbReference type="ARBA" id="ARBA00022670"/>
    </source>
</evidence>
<keyword evidence="1" id="KW-0645">Protease</keyword>
<dbReference type="Gene3D" id="3.40.140.10">
    <property type="entry name" value="Cytidine Deaminase, domain 2"/>
    <property type="match status" value="1"/>
</dbReference>
<dbReference type="PROSITE" id="PS01302">
    <property type="entry name" value="UPF0758"/>
    <property type="match status" value="1"/>
</dbReference>
<keyword evidence="4" id="KW-0862">Zinc</keyword>
<dbReference type="CDD" id="cd08071">
    <property type="entry name" value="MPN_DUF2466"/>
    <property type="match status" value="1"/>
</dbReference>
<keyword evidence="2" id="KW-0479">Metal-binding</keyword>
<accession>A0A0F9NEF9</accession>
<evidence type="ECO:0000259" key="6">
    <source>
        <dbReference type="PROSITE" id="PS50249"/>
    </source>
</evidence>
<proteinExistence type="predicted"/>
<evidence type="ECO:0000313" key="7">
    <source>
        <dbReference type="EMBL" id="KKN17910.1"/>
    </source>
</evidence>
<dbReference type="InterPro" id="IPR037518">
    <property type="entry name" value="MPN"/>
</dbReference>
<name>A0A0F9NEF9_9ZZZZ</name>
<evidence type="ECO:0000256" key="2">
    <source>
        <dbReference type="ARBA" id="ARBA00022723"/>
    </source>
</evidence>
<gene>
    <name evidence="7" type="ORF">LCGC14_0961050</name>
</gene>
<comment type="caution">
    <text evidence="7">The sequence shown here is derived from an EMBL/GenBank/DDBJ whole genome shotgun (WGS) entry which is preliminary data.</text>
</comment>
<dbReference type="GO" id="GO:0006508">
    <property type="term" value="P:proteolysis"/>
    <property type="evidence" value="ECO:0007669"/>
    <property type="project" value="UniProtKB-KW"/>
</dbReference>
<dbReference type="PROSITE" id="PS50249">
    <property type="entry name" value="MPN"/>
    <property type="match status" value="1"/>
</dbReference>
<keyword evidence="5" id="KW-0482">Metalloprotease</keyword>
<dbReference type="InterPro" id="IPR025657">
    <property type="entry name" value="RadC_JAB"/>
</dbReference>
<feature type="domain" description="MPN" evidence="6">
    <location>
        <begin position="110"/>
        <end position="231"/>
    </location>
</feature>
<dbReference type="NCBIfam" id="NF000642">
    <property type="entry name" value="PRK00024.1"/>
    <property type="match status" value="1"/>
</dbReference>
<dbReference type="PANTHER" id="PTHR30471">
    <property type="entry name" value="DNA REPAIR PROTEIN RADC"/>
    <property type="match status" value="1"/>
</dbReference>
<dbReference type="NCBIfam" id="TIGR00608">
    <property type="entry name" value="radc"/>
    <property type="match status" value="1"/>
</dbReference>
<organism evidence="7">
    <name type="scientific">marine sediment metagenome</name>
    <dbReference type="NCBI Taxonomy" id="412755"/>
    <lineage>
        <taxon>unclassified sequences</taxon>
        <taxon>metagenomes</taxon>
        <taxon>ecological metagenomes</taxon>
    </lineage>
</organism>